<organism evidence="1 2">
    <name type="scientific">Paxillus rubicundulus Ve08.2h10</name>
    <dbReference type="NCBI Taxonomy" id="930991"/>
    <lineage>
        <taxon>Eukaryota</taxon>
        <taxon>Fungi</taxon>
        <taxon>Dikarya</taxon>
        <taxon>Basidiomycota</taxon>
        <taxon>Agaricomycotina</taxon>
        <taxon>Agaricomycetes</taxon>
        <taxon>Agaricomycetidae</taxon>
        <taxon>Boletales</taxon>
        <taxon>Paxilineae</taxon>
        <taxon>Paxillaceae</taxon>
        <taxon>Paxillus</taxon>
    </lineage>
</organism>
<sequence length="66" mass="7303">NQYKLNKTICGTSTRCYLDPIKELTDGNFALIVEDTQKYVKKASLTVGSAGSGREDSDYVDLFAFC</sequence>
<dbReference type="OrthoDB" id="2684343at2759"/>
<dbReference type="AlphaFoldDB" id="A0A0D0D7Q7"/>
<dbReference type="Proteomes" id="UP000054538">
    <property type="component" value="Unassembled WGS sequence"/>
</dbReference>
<dbReference type="InParanoid" id="A0A0D0D7Q7"/>
<dbReference type="HOGENOM" id="CLU_184889_0_0_1"/>
<gene>
    <name evidence="1" type="ORF">PAXRUDRAFT_170215</name>
</gene>
<evidence type="ECO:0000313" key="2">
    <source>
        <dbReference type="Proteomes" id="UP000054538"/>
    </source>
</evidence>
<name>A0A0D0D7Q7_9AGAM</name>
<feature type="non-terminal residue" evidence="1">
    <location>
        <position position="1"/>
    </location>
</feature>
<reference evidence="1 2" key="1">
    <citation type="submission" date="2014-04" db="EMBL/GenBank/DDBJ databases">
        <authorList>
            <consortium name="DOE Joint Genome Institute"/>
            <person name="Kuo A."/>
            <person name="Kohler A."/>
            <person name="Jargeat P."/>
            <person name="Nagy L.G."/>
            <person name="Floudas D."/>
            <person name="Copeland A."/>
            <person name="Barry K.W."/>
            <person name="Cichocki N."/>
            <person name="Veneault-Fourrey C."/>
            <person name="LaButti K."/>
            <person name="Lindquist E.A."/>
            <person name="Lipzen A."/>
            <person name="Lundell T."/>
            <person name="Morin E."/>
            <person name="Murat C."/>
            <person name="Sun H."/>
            <person name="Tunlid A."/>
            <person name="Henrissat B."/>
            <person name="Grigoriev I.V."/>
            <person name="Hibbett D.S."/>
            <person name="Martin F."/>
            <person name="Nordberg H.P."/>
            <person name="Cantor M.N."/>
            <person name="Hua S.X."/>
        </authorList>
    </citation>
    <scope>NUCLEOTIDE SEQUENCE [LARGE SCALE GENOMIC DNA]</scope>
    <source>
        <strain evidence="1 2">Ve08.2h10</strain>
    </source>
</reference>
<reference evidence="2" key="2">
    <citation type="submission" date="2015-01" db="EMBL/GenBank/DDBJ databases">
        <title>Evolutionary Origins and Diversification of the Mycorrhizal Mutualists.</title>
        <authorList>
            <consortium name="DOE Joint Genome Institute"/>
            <consortium name="Mycorrhizal Genomics Consortium"/>
            <person name="Kohler A."/>
            <person name="Kuo A."/>
            <person name="Nagy L.G."/>
            <person name="Floudas D."/>
            <person name="Copeland A."/>
            <person name="Barry K.W."/>
            <person name="Cichocki N."/>
            <person name="Veneault-Fourrey C."/>
            <person name="LaButti K."/>
            <person name="Lindquist E.A."/>
            <person name="Lipzen A."/>
            <person name="Lundell T."/>
            <person name="Morin E."/>
            <person name="Murat C."/>
            <person name="Riley R."/>
            <person name="Ohm R."/>
            <person name="Sun H."/>
            <person name="Tunlid A."/>
            <person name="Henrissat B."/>
            <person name="Grigoriev I.V."/>
            <person name="Hibbett D.S."/>
            <person name="Martin F."/>
        </authorList>
    </citation>
    <scope>NUCLEOTIDE SEQUENCE [LARGE SCALE GENOMIC DNA]</scope>
    <source>
        <strain evidence="2">Ve08.2h10</strain>
    </source>
</reference>
<accession>A0A0D0D7Q7</accession>
<proteinExistence type="predicted"/>
<evidence type="ECO:0000313" key="1">
    <source>
        <dbReference type="EMBL" id="KIK76344.1"/>
    </source>
</evidence>
<dbReference type="EMBL" id="KN827538">
    <property type="protein sequence ID" value="KIK76344.1"/>
    <property type="molecule type" value="Genomic_DNA"/>
</dbReference>
<keyword evidence="2" id="KW-1185">Reference proteome</keyword>
<protein>
    <submittedName>
        <fullName evidence="1">Uncharacterized protein</fullName>
    </submittedName>
</protein>